<dbReference type="Pfam" id="PF00012">
    <property type="entry name" value="HSP70"/>
    <property type="match status" value="1"/>
</dbReference>
<proteinExistence type="inferred from homology"/>
<dbReference type="PROSITE" id="PS00297">
    <property type="entry name" value="HSP70_1"/>
    <property type="match status" value="1"/>
</dbReference>
<sequence>MSDEIAIGIDLGTSYSCVAVVQDGQPVVIPNEWGEMTHASCVSFLDDGSVLVGNAAKKNIIAAPEATVYSAKRLIGRYFFSDEVKKAQAVMPYRIVEGDNNSVRIEARGHTYSLPEISALVLKEMKAVAETYMGREVTKAVITVPAYFNDNQRQATKDAGRIAGMEVLRILNEPTAAALAYGFGRDVNQRVVVYDLGGGTFDVSILEIGKDVFEVLSTAGDTYLGGDDFDDRIMTWMAEDFLAKTRLDLRQNKYCLQMLKDSAERAKIDVGQYGTAEILCQGICQDANGNVMDLRMQLNQDQFNRMVMDLVQRTFKVCDEALQSARLTASDIDAVILVGGPTRLPIIRNSVRHYFQKEPMEGVDPDQVVALGASLQAHALLEAGGETFLVDVTPLSLRIGTVGGYTEKVIDKNTPVPIDRSKTFTTSRDGQEKVKIRVYQGESNRADECEMLGEFEFSGFRIGYRGEVKIEVTFEIDTNGMVNVSACDVETGQKTTTTLTLSSGMSEADIQRSIDATRQIQLSGHSADLPSVA</sequence>
<dbReference type="InterPro" id="IPR018181">
    <property type="entry name" value="Heat_shock_70_CS"/>
</dbReference>
<dbReference type="SUPFAM" id="SSF53067">
    <property type="entry name" value="Actin-like ATPase domain"/>
    <property type="match status" value="2"/>
</dbReference>
<dbReference type="CDD" id="cd10234">
    <property type="entry name" value="ASKHA_NBD_HSP70_DnaK-like"/>
    <property type="match status" value="1"/>
</dbReference>
<gene>
    <name evidence="5" type="ORF">SYV04_01795</name>
</gene>
<dbReference type="RefSeq" id="WP_321543808.1">
    <property type="nucleotide sequence ID" value="NZ_JAXIVS010000001.1"/>
</dbReference>
<evidence type="ECO:0000256" key="1">
    <source>
        <dbReference type="ARBA" id="ARBA00007381"/>
    </source>
</evidence>
<protein>
    <submittedName>
        <fullName evidence="5">Hsp70 family protein</fullName>
    </submittedName>
</protein>
<dbReference type="PANTHER" id="PTHR19375">
    <property type="entry name" value="HEAT SHOCK PROTEIN 70KDA"/>
    <property type="match status" value="1"/>
</dbReference>
<evidence type="ECO:0000313" key="5">
    <source>
        <dbReference type="EMBL" id="MDY7225089.1"/>
    </source>
</evidence>
<reference evidence="5 6" key="1">
    <citation type="submission" date="2023-12" db="EMBL/GenBank/DDBJ databases">
        <title>the genome sequence of Hyalangium sp. s54d21.</title>
        <authorList>
            <person name="Zhang X."/>
        </authorList>
    </citation>
    <scope>NUCLEOTIDE SEQUENCE [LARGE SCALE GENOMIC DNA]</scope>
    <source>
        <strain evidence="6">s54d21</strain>
    </source>
</reference>
<accession>A0ABU5GWM2</accession>
<keyword evidence="6" id="KW-1185">Reference proteome</keyword>
<comment type="caution">
    <text evidence="5">The sequence shown here is derived from an EMBL/GenBank/DDBJ whole genome shotgun (WGS) entry which is preliminary data.</text>
</comment>
<dbReference type="SUPFAM" id="SSF100920">
    <property type="entry name" value="Heat shock protein 70kD (HSP70), peptide-binding domain"/>
    <property type="match status" value="1"/>
</dbReference>
<organism evidence="5 6">
    <name type="scientific">Hyalangium rubrum</name>
    <dbReference type="NCBI Taxonomy" id="3103134"/>
    <lineage>
        <taxon>Bacteria</taxon>
        <taxon>Pseudomonadati</taxon>
        <taxon>Myxococcota</taxon>
        <taxon>Myxococcia</taxon>
        <taxon>Myxococcales</taxon>
        <taxon>Cystobacterineae</taxon>
        <taxon>Archangiaceae</taxon>
        <taxon>Hyalangium</taxon>
    </lineage>
</organism>
<dbReference type="Gene3D" id="3.90.640.10">
    <property type="entry name" value="Actin, Chain A, domain 4"/>
    <property type="match status" value="1"/>
</dbReference>
<dbReference type="Gene3D" id="3.30.420.40">
    <property type="match status" value="2"/>
</dbReference>
<dbReference type="EMBL" id="JAXIVS010000001">
    <property type="protein sequence ID" value="MDY7225089.1"/>
    <property type="molecule type" value="Genomic_DNA"/>
</dbReference>
<dbReference type="Gene3D" id="2.60.34.10">
    <property type="entry name" value="Substrate Binding Domain Of DNAk, Chain A, domain 1"/>
    <property type="match status" value="1"/>
</dbReference>
<dbReference type="InterPro" id="IPR013126">
    <property type="entry name" value="Hsp_70_fam"/>
</dbReference>
<evidence type="ECO:0000256" key="2">
    <source>
        <dbReference type="ARBA" id="ARBA00022741"/>
    </source>
</evidence>
<evidence type="ECO:0000256" key="3">
    <source>
        <dbReference type="ARBA" id="ARBA00022840"/>
    </source>
</evidence>
<keyword evidence="3 4" id="KW-0067">ATP-binding</keyword>
<dbReference type="PROSITE" id="PS00329">
    <property type="entry name" value="HSP70_2"/>
    <property type="match status" value="1"/>
</dbReference>
<dbReference type="Proteomes" id="UP001291309">
    <property type="component" value="Unassembled WGS sequence"/>
</dbReference>
<name>A0ABU5GWM2_9BACT</name>
<evidence type="ECO:0000313" key="6">
    <source>
        <dbReference type="Proteomes" id="UP001291309"/>
    </source>
</evidence>
<dbReference type="InterPro" id="IPR043129">
    <property type="entry name" value="ATPase_NBD"/>
</dbReference>
<dbReference type="PRINTS" id="PR00301">
    <property type="entry name" value="HEATSHOCK70"/>
</dbReference>
<comment type="similarity">
    <text evidence="1 4">Belongs to the heat shock protein 70 family.</text>
</comment>
<dbReference type="InterPro" id="IPR029047">
    <property type="entry name" value="HSP70_peptide-bd_sf"/>
</dbReference>
<keyword evidence="2 4" id="KW-0547">Nucleotide-binding</keyword>
<evidence type="ECO:0000256" key="4">
    <source>
        <dbReference type="RuleBase" id="RU003322"/>
    </source>
</evidence>